<reference evidence="2 3" key="1">
    <citation type="submission" date="2020-07" db="EMBL/GenBank/DDBJ databases">
        <title>Sequencing the genomes of 1000 actinobacteria strains.</title>
        <authorList>
            <person name="Klenk H.-P."/>
        </authorList>
    </citation>
    <scope>NUCLEOTIDE SEQUENCE [LARGE SCALE GENOMIC DNA]</scope>
    <source>
        <strain evidence="2 3">DSM 45763</strain>
    </source>
</reference>
<sequence length="84" mass="8717">MPDGAPHSDHGAGHAGRASSWLAVTVLILGFAVGGIGLCRGPDWFLFWAGTAVCVLGGVLVVAFGVFRDVSVELPREFPGVRGR</sequence>
<protein>
    <submittedName>
        <fullName evidence="2">Multisubunit Na+/H+ antiporter MnhG subunit</fullName>
    </submittedName>
</protein>
<accession>A0A852URL7</accession>
<feature type="transmembrane region" description="Helical" evidence="1">
    <location>
        <begin position="20"/>
        <end position="38"/>
    </location>
</feature>
<keyword evidence="1" id="KW-0472">Membrane</keyword>
<name>A0A852URL7_9ACTN</name>
<feature type="transmembrane region" description="Helical" evidence="1">
    <location>
        <begin position="45"/>
        <end position="67"/>
    </location>
</feature>
<gene>
    <name evidence="2" type="ORF">HDA43_001971</name>
</gene>
<dbReference type="RefSeq" id="WP_179819414.1">
    <property type="nucleotide sequence ID" value="NZ_JACCCO010000001.1"/>
</dbReference>
<organism evidence="2 3">
    <name type="scientific">Streptosporangium sandarakinum</name>
    <dbReference type="NCBI Taxonomy" id="1260955"/>
    <lineage>
        <taxon>Bacteria</taxon>
        <taxon>Bacillati</taxon>
        <taxon>Actinomycetota</taxon>
        <taxon>Actinomycetes</taxon>
        <taxon>Streptosporangiales</taxon>
        <taxon>Streptosporangiaceae</taxon>
        <taxon>Streptosporangium</taxon>
    </lineage>
</organism>
<comment type="caution">
    <text evidence="2">The sequence shown here is derived from an EMBL/GenBank/DDBJ whole genome shotgun (WGS) entry which is preliminary data.</text>
</comment>
<keyword evidence="3" id="KW-1185">Reference proteome</keyword>
<keyword evidence="1" id="KW-0812">Transmembrane</keyword>
<dbReference type="EMBL" id="JACCCO010000001">
    <property type="protein sequence ID" value="NYF39812.1"/>
    <property type="molecule type" value="Genomic_DNA"/>
</dbReference>
<dbReference type="AlphaFoldDB" id="A0A852URL7"/>
<evidence type="ECO:0000256" key="1">
    <source>
        <dbReference type="SAM" id="Phobius"/>
    </source>
</evidence>
<keyword evidence="1" id="KW-1133">Transmembrane helix</keyword>
<evidence type="ECO:0000313" key="2">
    <source>
        <dbReference type="EMBL" id="NYF39812.1"/>
    </source>
</evidence>
<proteinExistence type="predicted"/>
<dbReference type="NCBIfam" id="NF041681">
    <property type="entry name" value="HGxxPAAW"/>
    <property type="match status" value="1"/>
</dbReference>
<evidence type="ECO:0000313" key="3">
    <source>
        <dbReference type="Proteomes" id="UP000576393"/>
    </source>
</evidence>
<dbReference type="Proteomes" id="UP000576393">
    <property type="component" value="Unassembled WGS sequence"/>
</dbReference>